<dbReference type="Gene3D" id="3.40.35.10">
    <property type="entry name" value="Phosphotransferase system, sorbose subfamily IIB component"/>
    <property type="match status" value="1"/>
</dbReference>
<comment type="subcellular location">
    <subcellularLocation>
        <location evidence="1">Cytoplasm</location>
    </subcellularLocation>
</comment>
<evidence type="ECO:0000313" key="10">
    <source>
        <dbReference type="Proteomes" id="UP000256388"/>
    </source>
</evidence>
<dbReference type="GO" id="GO:0009401">
    <property type="term" value="P:phosphoenolpyruvate-dependent sugar phosphotransferase system"/>
    <property type="evidence" value="ECO:0007669"/>
    <property type="project" value="UniProtKB-KW"/>
</dbReference>
<evidence type="ECO:0000256" key="7">
    <source>
        <dbReference type="ARBA" id="ARBA00022777"/>
    </source>
</evidence>
<dbReference type="InterPro" id="IPR036667">
    <property type="entry name" value="PTS_IIB_sorbose-sp_sf"/>
</dbReference>
<evidence type="ECO:0000313" key="9">
    <source>
        <dbReference type="EMBL" id="REG11844.1"/>
    </source>
</evidence>
<evidence type="ECO:0000256" key="6">
    <source>
        <dbReference type="ARBA" id="ARBA00022683"/>
    </source>
</evidence>
<evidence type="ECO:0000256" key="5">
    <source>
        <dbReference type="ARBA" id="ARBA00022679"/>
    </source>
</evidence>
<dbReference type="Proteomes" id="UP000256388">
    <property type="component" value="Unassembled WGS sequence"/>
</dbReference>
<dbReference type="Pfam" id="PF03830">
    <property type="entry name" value="PTSIIB_sorb"/>
    <property type="match status" value="1"/>
</dbReference>
<keyword evidence="10" id="KW-1185">Reference proteome</keyword>
<keyword evidence="3" id="KW-0963">Cytoplasm</keyword>
<dbReference type="GO" id="GO:0005737">
    <property type="term" value="C:cytoplasm"/>
    <property type="evidence" value="ECO:0007669"/>
    <property type="project" value="UniProtKB-SubCell"/>
</dbReference>
<dbReference type="GO" id="GO:0016301">
    <property type="term" value="F:kinase activity"/>
    <property type="evidence" value="ECO:0007669"/>
    <property type="project" value="UniProtKB-KW"/>
</dbReference>
<keyword evidence="7" id="KW-0418">Kinase</keyword>
<dbReference type="InterPro" id="IPR004720">
    <property type="entry name" value="PTS_IIB_sorbose-sp"/>
</dbReference>
<dbReference type="PROSITE" id="PS51101">
    <property type="entry name" value="PTS_EIIB_TYPE_4"/>
    <property type="match status" value="1"/>
</dbReference>
<keyword evidence="5" id="KW-0808">Transferase</keyword>
<keyword evidence="2" id="KW-0813">Transport</keyword>
<dbReference type="GO" id="GO:0008982">
    <property type="term" value="F:protein-N(PI)-phosphohistidine-sugar phosphotransferase activity"/>
    <property type="evidence" value="ECO:0007669"/>
    <property type="project" value="InterPro"/>
</dbReference>
<evidence type="ECO:0000256" key="4">
    <source>
        <dbReference type="ARBA" id="ARBA00022597"/>
    </source>
</evidence>
<feature type="domain" description="PTS EIIB type-4" evidence="8">
    <location>
        <begin position="1"/>
        <end position="164"/>
    </location>
</feature>
<dbReference type="AlphaFoldDB" id="A0A3E0AJN3"/>
<evidence type="ECO:0000256" key="1">
    <source>
        <dbReference type="ARBA" id="ARBA00004496"/>
    </source>
</evidence>
<dbReference type="SUPFAM" id="SSF52728">
    <property type="entry name" value="PTS IIb component"/>
    <property type="match status" value="1"/>
</dbReference>
<dbReference type="RefSeq" id="WP_158674973.1">
    <property type="nucleotide sequence ID" value="NZ_AP018437.1"/>
</dbReference>
<dbReference type="EMBL" id="QUMS01000001">
    <property type="protein sequence ID" value="REG11844.1"/>
    <property type="molecule type" value="Genomic_DNA"/>
</dbReference>
<evidence type="ECO:0000259" key="8">
    <source>
        <dbReference type="PROSITE" id="PS51101"/>
    </source>
</evidence>
<reference evidence="9 10" key="1">
    <citation type="submission" date="2018-08" db="EMBL/GenBank/DDBJ databases">
        <title>Genomic Encyclopedia of Type Strains, Phase IV (KMG-IV): sequencing the most valuable type-strain genomes for metagenomic binning, comparative biology and taxonomic classification.</title>
        <authorList>
            <person name="Goeker M."/>
        </authorList>
    </citation>
    <scope>NUCLEOTIDE SEQUENCE [LARGE SCALE GENOMIC DNA]</scope>
    <source>
        <strain evidence="9 10">DSM 23923</strain>
    </source>
</reference>
<evidence type="ECO:0000256" key="3">
    <source>
        <dbReference type="ARBA" id="ARBA00022490"/>
    </source>
</evidence>
<accession>A0A3E0AJN3</accession>
<keyword evidence="4" id="KW-0762">Sugar transport</keyword>
<comment type="caution">
    <text evidence="9">The sequence shown here is derived from an EMBL/GenBank/DDBJ whole genome shotgun (WGS) entry which is preliminary data.</text>
</comment>
<protein>
    <submittedName>
        <fullName evidence="9">PTS system mannose-specific IIB component</fullName>
    </submittedName>
</protein>
<dbReference type="OrthoDB" id="9788818at2"/>
<evidence type="ECO:0000256" key="2">
    <source>
        <dbReference type="ARBA" id="ARBA00022448"/>
    </source>
</evidence>
<keyword evidence="6" id="KW-0598">Phosphotransferase system</keyword>
<name>A0A3E0AJN3_9CHLR</name>
<proteinExistence type="predicted"/>
<organism evidence="9 10">
    <name type="scientific">Pelolinea submarina</name>
    <dbReference type="NCBI Taxonomy" id="913107"/>
    <lineage>
        <taxon>Bacteria</taxon>
        <taxon>Bacillati</taxon>
        <taxon>Chloroflexota</taxon>
        <taxon>Anaerolineae</taxon>
        <taxon>Anaerolineales</taxon>
        <taxon>Anaerolineaceae</taxon>
        <taxon>Pelolinea</taxon>
    </lineage>
</organism>
<gene>
    <name evidence="9" type="ORF">DFR64_1738</name>
</gene>
<sequence>MTVTHVRMDNRLIHGQVLVSWKSHIEIDHLIVTNDKVASDPLQITLLKAITPIGAKISVFSIEDCVAYCKSKEAENEKIFIIAKLPEDGFALVEKGLDMEMLNLGNQAFVRGAKKLSNTVYMTESGVKSLRKLHEKGIRITCRMMPTDPDTDYWPIIEETFPEWI</sequence>